<gene>
    <name evidence="1" type="ORF">AQUCO_03600079v1</name>
</gene>
<dbReference type="Proteomes" id="UP000230069">
    <property type="component" value="Unassembled WGS sequence"/>
</dbReference>
<accession>A0A2G5CV65</accession>
<keyword evidence="2" id="KW-1185">Reference proteome</keyword>
<sequence length="79" mass="9477">MLKGSYKVYIMLTVENLMQHSCFRRFSYNGFSAPRTSPRLLDRLHMCRRAAWRGRCKQSLFLLCCLRNPVVCLYQTHRF</sequence>
<dbReference type="InParanoid" id="A0A2G5CV65"/>
<proteinExistence type="predicted"/>
<dbReference type="AlphaFoldDB" id="A0A2G5CV65"/>
<organism evidence="1 2">
    <name type="scientific">Aquilegia coerulea</name>
    <name type="common">Rocky mountain columbine</name>
    <dbReference type="NCBI Taxonomy" id="218851"/>
    <lineage>
        <taxon>Eukaryota</taxon>
        <taxon>Viridiplantae</taxon>
        <taxon>Streptophyta</taxon>
        <taxon>Embryophyta</taxon>
        <taxon>Tracheophyta</taxon>
        <taxon>Spermatophyta</taxon>
        <taxon>Magnoliopsida</taxon>
        <taxon>Ranunculales</taxon>
        <taxon>Ranunculaceae</taxon>
        <taxon>Thalictroideae</taxon>
        <taxon>Aquilegia</taxon>
    </lineage>
</organism>
<evidence type="ECO:0000313" key="1">
    <source>
        <dbReference type="EMBL" id="PIA35172.1"/>
    </source>
</evidence>
<protein>
    <submittedName>
        <fullName evidence="1">Uncharacterized protein</fullName>
    </submittedName>
</protein>
<dbReference type="EMBL" id="KZ305053">
    <property type="protein sequence ID" value="PIA35172.1"/>
    <property type="molecule type" value="Genomic_DNA"/>
</dbReference>
<reference evidence="1 2" key="1">
    <citation type="submission" date="2017-09" db="EMBL/GenBank/DDBJ databases">
        <title>WGS assembly of Aquilegia coerulea Goldsmith.</title>
        <authorList>
            <person name="Hodges S."/>
            <person name="Kramer E."/>
            <person name="Nordborg M."/>
            <person name="Tomkins J."/>
            <person name="Borevitz J."/>
            <person name="Derieg N."/>
            <person name="Yan J."/>
            <person name="Mihaltcheva S."/>
            <person name="Hayes R.D."/>
            <person name="Rokhsar D."/>
        </authorList>
    </citation>
    <scope>NUCLEOTIDE SEQUENCE [LARGE SCALE GENOMIC DNA]</scope>
    <source>
        <strain evidence="2">cv. Goldsmith</strain>
    </source>
</reference>
<name>A0A2G5CV65_AQUCA</name>
<evidence type="ECO:0000313" key="2">
    <source>
        <dbReference type="Proteomes" id="UP000230069"/>
    </source>
</evidence>